<evidence type="ECO:0000313" key="2">
    <source>
        <dbReference type="EMBL" id="GLX66900.1"/>
    </source>
</evidence>
<sequence length="372" mass="42115">MTPYRMARPEERDEIIDLANYAFSIDFEKILPKVYHENDQSYAITKVAENKDGKLVSQIAVLPQTLHVGAQELRAKFLGGVAVHPRARGEGHMLALMTSWLEEMKGTTDISILSGQRQRYEYFGYTSGGTKYEYTISKANVRHALKAIDSKGITFSPLFELEDAVQFADQSNTSRLAYVSRETELLEKILSSYGQIPVGISFEDKQIGYLIKDHSGTAITELSVTDTEDIRKIIKAYFDRYAIDQVKISLPEYDLAYNAVLSDFAEGYKVEASNMYNIYDFANVLEAYLTLKFNTIGLSYGLFSAIMDDQPVTIRVDQAGVQVERKAMPEAVVLDKMEAQKLILTPFGRHMDVAAPKDWFPLPVYWYVVDCF</sequence>
<dbReference type="EMBL" id="BSSQ01000005">
    <property type="protein sequence ID" value="GLX66900.1"/>
    <property type="molecule type" value="Genomic_DNA"/>
</dbReference>
<dbReference type="InterPro" id="IPR051554">
    <property type="entry name" value="Acetyltransferase_Eis"/>
</dbReference>
<comment type="caution">
    <text evidence="2">The sequence shown here is derived from an EMBL/GenBank/DDBJ whole genome shotgun (WGS) entry which is preliminary data.</text>
</comment>
<dbReference type="InterPro" id="IPR016181">
    <property type="entry name" value="Acyl_CoA_acyltransferase"/>
</dbReference>
<dbReference type="PROSITE" id="PS51186">
    <property type="entry name" value="GNAT"/>
    <property type="match status" value="1"/>
</dbReference>
<dbReference type="SUPFAM" id="SSF55729">
    <property type="entry name" value="Acyl-CoA N-acyltransferases (Nat)"/>
    <property type="match status" value="1"/>
</dbReference>
<accession>A0ABQ6G8S0</accession>
<reference evidence="2 3" key="1">
    <citation type="submission" date="2023-03" db="EMBL/GenBank/DDBJ databases">
        <title>Draft genome sequence of the bacteria which degrade cell wall of Tricholomamatutake.</title>
        <authorList>
            <person name="Konishi Y."/>
            <person name="Fukuta Y."/>
            <person name="Shirasaka N."/>
        </authorList>
    </citation>
    <scope>NUCLEOTIDE SEQUENCE [LARGE SCALE GENOMIC DNA]</scope>
    <source>
        <strain evidence="3">mu1</strain>
    </source>
</reference>
<dbReference type="Pfam" id="PF13527">
    <property type="entry name" value="Acetyltransf_9"/>
    <property type="match status" value="1"/>
</dbReference>
<keyword evidence="3" id="KW-1185">Reference proteome</keyword>
<dbReference type="RefSeq" id="WP_284237619.1">
    <property type="nucleotide sequence ID" value="NZ_BSSQ01000005.1"/>
</dbReference>
<evidence type="ECO:0000259" key="1">
    <source>
        <dbReference type="PROSITE" id="PS51186"/>
    </source>
</evidence>
<proteinExistence type="predicted"/>
<dbReference type="PANTHER" id="PTHR37817">
    <property type="entry name" value="N-ACETYLTRANSFERASE EIS"/>
    <property type="match status" value="1"/>
</dbReference>
<protein>
    <recommendedName>
        <fullName evidence="1">N-acetyltransferase domain-containing protein</fullName>
    </recommendedName>
</protein>
<dbReference type="Gene3D" id="3.40.630.30">
    <property type="match status" value="1"/>
</dbReference>
<gene>
    <name evidence="2" type="ORF">MU1_12440</name>
</gene>
<evidence type="ECO:0000313" key="3">
    <source>
        <dbReference type="Proteomes" id="UP001157114"/>
    </source>
</evidence>
<dbReference type="PANTHER" id="PTHR37817:SF1">
    <property type="entry name" value="N-ACETYLTRANSFERASE EIS"/>
    <property type="match status" value="1"/>
</dbReference>
<name>A0ABQ6G8S0_9BACL</name>
<dbReference type="Proteomes" id="UP001157114">
    <property type="component" value="Unassembled WGS sequence"/>
</dbReference>
<dbReference type="InterPro" id="IPR000182">
    <property type="entry name" value="GNAT_dom"/>
</dbReference>
<organism evidence="2 3">
    <name type="scientific">Paenibacillus glycanilyticus</name>
    <dbReference type="NCBI Taxonomy" id="126569"/>
    <lineage>
        <taxon>Bacteria</taxon>
        <taxon>Bacillati</taxon>
        <taxon>Bacillota</taxon>
        <taxon>Bacilli</taxon>
        <taxon>Bacillales</taxon>
        <taxon>Paenibacillaceae</taxon>
        <taxon>Paenibacillus</taxon>
    </lineage>
</organism>
<feature type="domain" description="N-acetyltransferase" evidence="1">
    <location>
        <begin position="2"/>
        <end position="148"/>
    </location>
</feature>